<name>A0A4D6KN51_VIGUN</name>
<proteinExistence type="predicted"/>
<dbReference type="EMBL" id="CP039345">
    <property type="protein sequence ID" value="QCD79088.1"/>
    <property type="molecule type" value="Genomic_DNA"/>
</dbReference>
<gene>
    <name evidence="1" type="ORF">DEO72_LG1g2726</name>
</gene>
<reference evidence="1 2" key="1">
    <citation type="submission" date="2019-04" db="EMBL/GenBank/DDBJ databases">
        <title>An improved genome assembly and genetic linkage map for asparagus bean, Vigna unguiculata ssp. sesquipedialis.</title>
        <authorList>
            <person name="Xia Q."/>
            <person name="Zhang R."/>
            <person name="Dong Y."/>
        </authorList>
    </citation>
    <scope>NUCLEOTIDE SEQUENCE [LARGE SCALE GENOMIC DNA]</scope>
    <source>
        <tissue evidence="1">Leaf</tissue>
    </source>
</reference>
<dbReference type="Proteomes" id="UP000501690">
    <property type="component" value="Linkage Group LG1"/>
</dbReference>
<protein>
    <submittedName>
        <fullName evidence="1">Uncharacterized protein</fullName>
    </submittedName>
</protein>
<organism evidence="1 2">
    <name type="scientific">Vigna unguiculata</name>
    <name type="common">Cowpea</name>
    <dbReference type="NCBI Taxonomy" id="3917"/>
    <lineage>
        <taxon>Eukaryota</taxon>
        <taxon>Viridiplantae</taxon>
        <taxon>Streptophyta</taxon>
        <taxon>Embryophyta</taxon>
        <taxon>Tracheophyta</taxon>
        <taxon>Spermatophyta</taxon>
        <taxon>Magnoliopsida</taxon>
        <taxon>eudicotyledons</taxon>
        <taxon>Gunneridae</taxon>
        <taxon>Pentapetalae</taxon>
        <taxon>rosids</taxon>
        <taxon>fabids</taxon>
        <taxon>Fabales</taxon>
        <taxon>Fabaceae</taxon>
        <taxon>Papilionoideae</taxon>
        <taxon>50 kb inversion clade</taxon>
        <taxon>NPAAA clade</taxon>
        <taxon>indigoferoid/millettioid clade</taxon>
        <taxon>Phaseoleae</taxon>
        <taxon>Vigna</taxon>
    </lineage>
</organism>
<keyword evidence="2" id="KW-1185">Reference proteome</keyword>
<sequence>MNGGVTGSGEESGNAQIVCTVWRHGACRQAPAQKLQYYTTRMGKLGLKSCSGKKWIHDDEIWGHGVMNV</sequence>
<evidence type="ECO:0000313" key="2">
    <source>
        <dbReference type="Proteomes" id="UP000501690"/>
    </source>
</evidence>
<accession>A0A4D6KN51</accession>
<dbReference type="AlphaFoldDB" id="A0A4D6KN51"/>
<evidence type="ECO:0000313" key="1">
    <source>
        <dbReference type="EMBL" id="QCD79088.1"/>
    </source>
</evidence>